<feature type="chain" id="PRO_5046822278" evidence="4">
    <location>
        <begin position="29"/>
        <end position="349"/>
    </location>
</feature>
<protein>
    <submittedName>
        <fullName evidence="6">PEGA domain-containing protein</fullName>
    </submittedName>
</protein>
<keyword evidence="1" id="KW-0802">TPR repeat</keyword>
<sequence length="349" mass="36263">MRGKHLGRWGRAVAAALGVGLAAGAAAAQPARSAPAKAPPAKAPPAATPPAATPPAPPAETPLAESLTGMARAEHGAGAALFDDGDYAGALARYERAYELSRDHRLLWKIALCQKNLRRYASMLATLRRLEAEGGAALSARDRQDIADLLKAAGIFVSLLAITASEPGAAVFVDEERVGTTPLAAPVPIDIGERRIRVSKPGFVDFVRQVKVVGGDSVALVVQLDRAVHRGRLAIAAGQDDLIAIDGKVVGKGRWEGSVQSGTHALRVTAPGMAPHEAQILVRDDERRRIDVSLERAAQRGGASKWLWIGGGAAIFAGALVAGALLFEPGTPVEQGSLGTVPLSFGGRR</sequence>
<dbReference type="PROSITE" id="PS50005">
    <property type="entry name" value="TPR"/>
    <property type="match status" value="1"/>
</dbReference>
<evidence type="ECO:0000256" key="1">
    <source>
        <dbReference type="PROSITE-ProRule" id="PRU00339"/>
    </source>
</evidence>
<keyword evidence="3" id="KW-0812">Transmembrane</keyword>
<dbReference type="Gene3D" id="1.25.40.10">
    <property type="entry name" value="Tetratricopeptide repeat domain"/>
    <property type="match status" value="1"/>
</dbReference>
<dbReference type="InterPro" id="IPR019734">
    <property type="entry name" value="TPR_rpt"/>
</dbReference>
<feature type="signal peptide" evidence="4">
    <location>
        <begin position="1"/>
        <end position="28"/>
    </location>
</feature>
<evidence type="ECO:0000313" key="7">
    <source>
        <dbReference type="Proteomes" id="UP001217485"/>
    </source>
</evidence>
<feature type="domain" description="PEGA" evidence="5">
    <location>
        <begin position="241"/>
        <end position="296"/>
    </location>
</feature>
<gene>
    <name evidence="6" type="ORF">POL72_24835</name>
</gene>
<name>A0ABT5C4W5_9BACT</name>
<feature type="repeat" description="TPR" evidence="1">
    <location>
        <begin position="71"/>
        <end position="104"/>
    </location>
</feature>
<proteinExistence type="predicted"/>
<organism evidence="6 7">
    <name type="scientific">Sorangium atrum</name>
    <dbReference type="NCBI Taxonomy" id="2995308"/>
    <lineage>
        <taxon>Bacteria</taxon>
        <taxon>Pseudomonadati</taxon>
        <taxon>Myxococcota</taxon>
        <taxon>Polyangia</taxon>
        <taxon>Polyangiales</taxon>
        <taxon>Polyangiaceae</taxon>
        <taxon>Sorangium</taxon>
    </lineage>
</organism>
<evidence type="ECO:0000313" key="6">
    <source>
        <dbReference type="EMBL" id="MDC0680988.1"/>
    </source>
</evidence>
<keyword evidence="4" id="KW-0732">Signal</keyword>
<dbReference type="InterPro" id="IPR011990">
    <property type="entry name" value="TPR-like_helical_dom_sf"/>
</dbReference>
<keyword evidence="3" id="KW-0472">Membrane</keyword>
<feature type="compositionally biased region" description="Pro residues" evidence="2">
    <location>
        <begin position="37"/>
        <end position="60"/>
    </location>
</feature>
<dbReference type="Proteomes" id="UP001217485">
    <property type="component" value="Unassembled WGS sequence"/>
</dbReference>
<feature type="domain" description="PEGA" evidence="5">
    <location>
        <begin position="159"/>
        <end position="225"/>
    </location>
</feature>
<feature type="region of interest" description="Disordered" evidence="2">
    <location>
        <begin position="32"/>
        <end position="63"/>
    </location>
</feature>
<comment type="caution">
    <text evidence="6">The sequence shown here is derived from an EMBL/GenBank/DDBJ whole genome shotgun (WGS) entry which is preliminary data.</text>
</comment>
<dbReference type="EMBL" id="JAQNDK010000003">
    <property type="protein sequence ID" value="MDC0680988.1"/>
    <property type="molecule type" value="Genomic_DNA"/>
</dbReference>
<evidence type="ECO:0000259" key="5">
    <source>
        <dbReference type="Pfam" id="PF08308"/>
    </source>
</evidence>
<evidence type="ECO:0000256" key="3">
    <source>
        <dbReference type="SAM" id="Phobius"/>
    </source>
</evidence>
<dbReference type="InterPro" id="IPR013229">
    <property type="entry name" value="PEGA"/>
</dbReference>
<dbReference type="Pfam" id="PF08308">
    <property type="entry name" value="PEGA"/>
    <property type="match status" value="2"/>
</dbReference>
<dbReference type="RefSeq" id="WP_272098041.1">
    <property type="nucleotide sequence ID" value="NZ_JAQNDK010000003.1"/>
</dbReference>
<keyword evidence="3" id="KW-1133">Transmembrane helix</keyword>
<keyword evidence="7" id="KW-1185">Reference proteome</keyword>
<evidence type="ECO:0000256" key="2">
    <source>
        <dbReference type="SAM" id="MobiDB-lite"/>
    </source>
</evidence>
<reference evidence="6 7" key="1">
    <citation type="submission" date="2023-01" db="EMBL/GenBank/DDBJ databases">
        <title>Minimal conservation of predation-associated metabolite biosynthetic gene clusters underscores biosynthetic potential of Myxococcota including descriptions for ten novel species: Archangium lansinium sp. nov., Myxococcus landrumus sp. nov., Nannocystis bai.</title>
        <authorList>
            <person name="Ahearne A."/>
            <person name="Stevens C."/>
            <person name="Dowd S."/>
        </authorList>
    </citation>
    <scope>NUCLEOTIDE SEQUENCE [LARGE SCALE GENOMIC DNA]</scope>
    <source>
        <strain evidence="6 7">WIWO2</strain>
    </source>
</reference>
<feature type="transmembrane region" description="Helical" evidence="3">
    <location>
        <begin position="306"/>
        <end position="327"/>
    </location>
</feature>
<accession>A0ABT5C4W5</accession>
<evidence type="ECO:0000256" key="4">
    <source>
        <dbReference type="SAM" id="SignalP"/>
    </source>
</evidence>